<keyword evidence="4" id="KW-0547">Nucleotide-binding</keyword>
<dbReference type="InterPro" id="IPR050311">
    <property type="entry name" value="ORC1/CDC6"/>
</dbReference>
<dbReference type="Gene3D" id="3.40.50.300">
    <property type="entry name" value="P-loop containing nucleotide triphosphate hydrolases"/>
    <property type="match status" value="1"/>
</dbReference>
<dbReference type="GO" id="GO:0005664">
    <property type="term" value="C:nuclear origin of replication recognition complex"/>
    <property type="evidence" value="ECO:0007669"/>
    <property type="project" value="TreeGrafter"/>
</dbReference>
<dbReference type="PANTHER" id="PTHR10763:SF23">
    <property type="entry name" value="ORIGIN RECOGNITION COMPLEX SUBUNIT 1"/>
    <property type="match status" value="1"/>
</dbReference>
<comment type="subunit">
    <text evidence="4">ORC is composed of six subunits.</text>
</comment>
<comment type="similarity">
    <text evidence="4">Belongs to the ORC1 family.</text>
</comment>
<dbReference type="PANTHER" id="PTHR10763">
    <property type="entry name" value="CELL DIVISION CONTROL PROTEIN 6-RELATED"/>
    <property type="match status" value="1"/>
</dbReference>
<dbReference type="GO" id="GO:0033314">
    <property type="term" value="P:mitotic DNA replication checkpoint signaling"/>
    <property type="evidence" value="ECO:0007669"/>
    <property type="project" value="TreeGrafter"/>
</dbReference>
<keyword evidence="2 4" id="KW-0238">DNA-binding</keyword>
<keyword evidence="6" id="KW-1185">Reference proteome</keyword>
<dbReference type="GO" id="GO:0003688">
    <property type="term" value="F:DNA replication origin binding"/>
    <property type="evidence" value="ECO:0007669"/>
    <property type="project" value="TreeGrafter"/>
</dbReference>
<protein>
    <recommendedName>
        <fullName evidence="4">Origin recognition complex subunit 1</fullName>
    </recommendedName>
</protein>
<proteinExistence type="inferred from homology"/>
<dbReference type="GO" id="GO:0006270">
    <property type="term" value="P:DNA replication initiation"/>
    <property type="evidence" value="ECO:0007669"/>
    <property type="project" value="TreeGrafter"/>
</dbReference>
<reference evidence="7" key="1">
    <citation type="submission" date="2022-11" db="UniProtKB">
        <authorList>
            <consortium name="WormBaseParasite"/>
        </authorList>
    </citation>
    <scope>IDENTIFICATION</scope>
</reference>
<feature type="region of interest" description="Disordered" evidence="5">
    <location>
        <begin position="1"/>
        <end position="22"/>
    </location>
</feature>
<keyword evidence="4" id="KW-0067">ATP-binding</keyword>
<keyword evidence="3 4" id="KW-0539">Nucleus</keyword>
<evidence type="ECO:0000256" key="5">
    <source>
        <dbReference type="SAM" id="MobiDB-lite"/>
    </source>
</evidence>
<dbReference type="WBParaSite" id="Minc3s01294g22561">
    <property type="protein sequence ID" value="Minc3s01294g22561"/>
    <property type="gene ID" value="Minc3s01294g22561"/>
</dbReference>
<accession>A0A914M896</accession>
<evidence type="ECO:0000256" key="4">
    <source>
        <dbReference type="RuleBase" id="RU365058"/>
    </source>
</evidence>
<evidence type="ECO:0000256" key="1">
    <source>
        <dbReference type="ARBA" id="ARBA00004123"/>
    </source>
</evidence>
<sequence>MSTKRSTKRPQRSNSRKEVVHKSSLEESRELLHTFHVPDVILKRENECAAIRKFIRDGIKTNSNVFSRVLCISGVPGTGKTASVLWGNFCSSWPTFVLKTVEFAAMSLPLCRETRNFFKLKFYF</sequence>
<dbReference type="GO" id="GO:0005524">
    <property type="term" value="F:ATP binding"/>
    <property type="evidence" value="ECO:0007669"/>
    <property type="project" value="UniProtKB-KW"/>
</dbReference>
<evidence type="ECO:0000313" key="7">
    <source>
        <dbReference type="WBParaSite" id="Minc3s01294g22561"/>
    </source>
</evidence>
<evidence type="ECO:0000313" key="6">
    <source>
        <dbReference type="Proteomes" id="UP000887563"/>
    </source>
</evidence>
<comment type="function">
    <text evidence="4">Component of the origin recognition complex (ORC) that binds origins of replication. DNA-binding is ATP-dependent, however specific DNA sequences that define origins of replication have not been identified so far. ORC is required to assemble the pre-replication complex necessary to initiate DNA replication.</text>
</comment>
<keyword evidence="4" id="KW-0235">DNA replication</keyword>
<dbReference type="InterPro" id="IPR027417">
    <property type="entry name" value="P-loop_NTPase"/>
</dbReference>
<evidence type="ECO:0000256" key="3">
    <source>
        <dbReference type="ARBA" id="ARBA00023242"/>
    </source>
</evidence>
<comment type="subcellular location">
    <subcellularLocation>
        <location evidence="1 4">Nucleus</location>
    </subcellularLocation>
</comment>
<dbReference type="Proteomes" id="UP000887563">
    <property type="component" value="Unplaced"/>
</dbReference>
<name>A0A914M896_MELIC</name>
<dbReference type="AlphaFoldDB" id="A0A914M896"/>
<feature type="compositionally biased region" description="Basic residues" evidence="5">
    <location>
        <begin position="1"/>
        <end position="11"/>
    </location>
</feature>
<organism evidence="6 7">
    <name type="scientific">Meloidogyne incognita</name>
    <name type="common">Southern root-knot nematode worm</name>
    <name type="synonym">Oxyuris incognita</name>
    <dbReference type="NCBI Taxonomy" id="6306"/>
    <lineage>
        <taxon>Eukaryota</taxon>
        <taxon>Metazoa</taxon>
        <taxon>Ecdysozoa</taxon>
        <taxon>Nematoda</taxon>
        <taxon>Chromadorea</taxon>
        <taxon>Rhabditida</taxon>
        <taxon>Tylenchina</taxon>
        <taxon>Tylenchomorpha</taxon>
        <taxon>Tylenchoidea</taxon>
        <taxon>Meloidogynidae</taxon>
        <taxon>Meloidogyninae</taxon>
        <taxon>Meloidogyne</taxon>
        <taxon>Meloidogyne incognita group</taxon>
    </lineage>
</organism>
<evidence type="ECO:0000256" key="2">
    <source>
        <dbReference type="ARBA" id="ARBA00023125"/>
    </source>
</evidence>